<reference evidence="2 3" key="1">
    <citation type="journal article" date="2014" name="Genome Biol. Evol.">
        <title>The genome of the myxosporean Thelohanellus kitauei shows adaptations to nutrient acquisition within its fish host.</title>
        <authorList>
            <person name="Yang Y."/>
            <person name="Xiong J."/>
            <person name="Zhou Z."/>
            <person name="Huo F."/>
            <person name="Miao W."/>
            <person name="Ran C."/>
            <person name="Liu Y."/>
            <person name="Zhang J."/>
            <person name="Feng J."/>
            <person name="Wang M."/>
            <person name="Wang M."/>
            <person name="Wang L."/>
            <person name="Yao B."/>
        </authorList>
    </citation>
    <scope>NUCLEOTIDE SEQUENCE [LARGE SCALE GENOMIC DNA]</scope>
    <source>
        <strain evidence="2">Wuqing</strain>
    </source>
</reference>
<dbReference type="OrthoDB" id="5988057at2759"/>
<evidence type="ECO:0000259" key="1">
    <source>
        <dbReference type="Pfam" id="PF03184"/>
    </source>
</evidence>
<dbReference type="Proteomes" id="UP000031668">
    <property type="component" value="Unassembled WGS sequence"/>
</dbReference>
<dbReference type="InterPro" id="IPR004875">
    <property type="entry name" value="DDE_SF_endonuclease_dom"/>
</dbReference>
<organism evidence="2 3">
    <name type="scientific">Thelohanellus kitauei</name>
    <name type="common">Myxosporean</name>
    <dbReference type="NCBI Taxonomy" id="669202"/>
    <lineage>
        <taxon>Eukaryota</taxon>
        <taxon>Metazoa</taxon>
        <taxon>Cnidaria</taxon>
        <taxon>Myxozoa</taxon>
        <taxon>Myxosporea</taxon>
        <taxon>Bivalvulida</taxon>
        <taxon>Platysporina</taxon>
        <taxon>Myxobolidae</taxon>
        <taxon>Thelohanellus</taxon>
    </lineage>
</organism>
<dbReference type="PANTHER" id="PTHR19303:SF73">
    <property type="entry name" value="PROTEIN PDC2"/>
    <property type="match status" value="1"/>
</dbReference>
<proteinExistence type="predicted"/>
<keyword evidence="3" id="KW-1185">Reference proteome</keyword>
<evidence type="ECO:0000313" key="3">
    <source>
        <dbReference type="Proteomes" id="UP000031668"/>
    </source>
</evidence>
<dbReference type="PANTHER" id="PTHR19303">
    <property type="entry name" value="TRANSPOSON"/>
    <property type="match status" value="1"/>
</dbReference>
<feature type="domain" description="DDE-1" evidence="1">
    <location>
        <begin position="34"/>
        <end position="144"/>
    </location>
</feature>
<dbReference type="GO" id="GO:0005634">
    <property type="term" value="C:nucleus"/>
    <property type="evidence" value="ECO:0007669"/>
    <property type="project" value="TreeGrafter"/>
</dbReference>
<protein>
    <recommendedName>
        <fullName evidence="1">DDE-1 domain-containing protein</fullName>
    </recommendedName>
</protein>
<accession>A0A0C2MV64</accession>
<dbReference type="GO" id="GO:0003677">
    <property type="term" value="F:DNA binding"/>
    <property type="evidence" value="ECO:0007669"/>
    <property type="project" value="TreeGrafter"/>
</dbReference>
<dbReference type="InterPro" id="IPR050863">
    <property type="entry name" value="CenT-Element_Derived"/>
</dbReference>
<evidence type="ECO:0000313" key="2">
    <source>
        <dbReference type="EMBL" id="KII71226.1"/>
    </source>
</evidence>
<gene>
    <name evidence="2" type="ORF">RF11_11743</name>
</gene>
<sequence>MYNADETGLYYRATPDGSLDYKHIPLSSYKKSMNRITLLFCTNMSGTDKRNLLMIGKSARSRCFKGLRIEGLPVEYHANKNEWMTSQMFRSWLTSWHRNLKHEHRNVLLLVDNYAAHPHLDNLQNIQLEFLPPNTTSLIQSIGIGEILNESVFTYYPQDCNHI</sequence>
<dbReference type="AlphaFoldDB" id="A0A0C2MV64"/>
<name>A0A0C2MV64_THEKT</name>
<comment type="caution">
    <text evidence="2">The sequence shown here is derived from an EMBL/GenBank/DDBJ whole genome shotgun (WGS) entry which is preliminary data.</text>
</comment>
<dbReference type="Pfam" id="PF03184">
    <property type="entry name" value="DDE_1"/>
    <property type="match status" value="1"/>
</dbReference>
<dbReference type="EMBL" id="JWZT01001831">
    <property type="protein sequence ID" value="KII71226.1"/>
    <property type="molecule type" value="Genomic_DNA"/>
</dbReference>